<dbReference type="InterPro" id="IPR004843">
    <property type="entry name" value="Calcineurin-like_PHP"/>
</dbReference>
<dbReference type="PANTHER" id="PTHR37844:SF2">
    <property type="entry name" value="SER_THR PROTEIN PHOSPHATASE SUPERFAMILY (AFU_ORTHOLOGUE AFUA_1G14840)"/>
    <property type="match status" value="1"/>
</dbReference>
<dbReference type="EMBL" id="JACIET010000002">
    <property type="protein sequence ID" value="MBB4013647.1"/>
    <property type="molecule type" value="Genomic_DNA"/>
</dbReference>
<dbReference type="RefSeq" id="WP_183635580.1">
    <property type="nucleotide sequence ID" value="NZ_BAABLE010000005.1"/>
</dbReference>
<feature type="domain" description="Calcineurin-like phosphoesterase" evidence="1">
    <location>
        <begin position="19"/>
        <end position="273"/>
    </location>
</feature>
<dbReference type="Gene3D" id="3.60.21.10">
    <property type="match status" value="2"/>
</dbReference>
<sequence length="342" mass="38146">MADKDSALWRLVTARPYPRIHVLSDLHLETGPYALPDGLGFDVLVAAGDIGPVEEAVAWLAAIGKPVVYVLGNHEFWGRQFDEVLPAARAAARGTQVHVLERTHVVIAGVRFLGATLWTSLGEWHPNLVHQAHRQMRDYAEIGARSWYSSARNLAFFRRQLKAAGLHVPSQDACSRLSRFHPVISYQAHLRAVAWLQRELAKPFKGPTVVVSHHAPSFRSLERAGLGADVLDPITWGQRDDRLVRVACYASPRTVSRESWRHVAVWVHGHLHHALDFVADGTRVVCNPRGYALKPFTERDIEAFSLFGVPLTEDDVARRKGLLREQPYRGDAVASIRTPSSS</sequence>
<gene>
    <name evidence="2" type="ORF">GGR36_002993</name>
</gene>
<dbReference type="GO" id="GO:0016787">
    <property type="term" value="F:hydrolase activity"/>
    <property type="evidence" value="ECO:0007669"/>
    <property type="project" value="InterPro"/>
</dbReference>
<proteinExistence type="predicted"/>
<keyword evidence="3" id="KW-1185">Reference proteome</keyword>
<name>A0A840BTG5_9RHOO</name>
<dbReference type="Pfam" id="PF00149">
    <property type="entry name" value="Metallophos"/>
    <property type="match status" value="1"/>
</dbReference>
<evidence type="ECO:0000259" key="1">
    <source>
        <dbReference type="Pfam" id="PF00149"/>
    </source>
</evidence>
<organism evidence="2 3">
    <name type="scientific">Niveibacterium umoris</name>
    <dbReference type="NCBI Taxonomy" id="1193620"/>
    <lineage>
        <taxon>Bacteria</taxon>
        <taxon>Pseudomonadati</taxon>
        <taxon>Pseudomonadota</taxon>
        <taxon>Betaproteobacteria</taxon>
        <taxon>Rhodocyclales</taxon>
        <taxon>Rhodocyclaceae</taxon>
        <taxon>Niveibacterium</taxon>
    </lineage>
</organism>
<reference evidence="2 3" key="1">
    <citation type="submission" date="2020-08" db="EMBL/GenBank/DDBJ databases">
        <title>Genomic Encyclopedia of Type Strains, Phase IV (KMG-IV): sequencing the most valuable type-strain genomes for metagenomic binning, comparative biology and taxonomic classification.</title>
        <authorList>
            <person name="Goeker M."/>
        </authorList>
    </citation>
    <scope>NUCLEOTIDE SEQUENCE [LARGE SCALE GENOMIC DNA]</scope>
    <source>
        <strain evidence="2 3">DSM 106739</strain>
    </source>
</reference>
<evidence type="ECO:0000313" key="3">
    <source>
        <dbReference type="Proteomes" id="UP000561045"/>
    </source>
</evidence>
<dbReference type="SUPFAM" id="SSF56300">
    <property type="entry name" value="Metallo-dependent phosphatases"/>
    <property type="match status" value="1"/>
</dbReference>
<dbReference type="InterPro" id="IPR029052">
    <property type="entry name" value="Metallo-depent_PP-like"/>
</dbReference>
<dbReference type="AlphaFoldDB" id="A0A840BTG5"/>
<dbReference type="PANTHER" id="PTHR37844">
    <property type="entry name" value="SER/THR PROTEIN PHOSPHATASE SUPERFAMILY (AFU_ORTHOLOGUE AFUA_1G14840)"/>
    <property type="match status" value="1"/>
</dbReference>
<evidence type="ECO:0000313" key="2">
    <source>
        <dbReference type="EMBL" id="MBB4013647.1"/>
    </source>
</evidence>
<dbReference type="Proteomes" id="UP000561045">
    <property type="component" value="Unassembled WGS sequence"/>
</dbReference>
<protein>
    <submittedName>
        <fullName evidence="2">Putative phosphodiesterase</fullName>
    </submittedName>
</protein>
<accession>A0A840BTG5</accession>
<comment type="caution">
    <text evidence="2">The sequence shown here is derived from an EMBL/GenBank/DDBJ whole genome shotgun (WGS) entry which is preliminary data.</text>
</comment>